<dbReference type="HOGENOM" id="CLU_1822247_0_0_9"/>
<dbReference type="Proteomes" id="UP000013520">
    <property type="component" value="Chromosome"/>
</dbReference>
<dbReference type="RefSeq" id="WP_006523951.1">
    <property type="nucleotide sequence ID" value="NC_021184.1"/>
</dbReference>
<protein>
    <submittedName>
        <fullName evidence="1">Uncharacterized protein</fullName>
    </submittedName>
</protein>
<organism evidence="1 2">
    <name type="scientific">Desulfoscipio gibsoniae DSM 7213</name>
    <dbReference type="NCBI Taxonomy" id="767817"/>
    <lineage>
        <taxon>Bacteria</taxon>
        <taxon>Bacillati</taxon>
        <taxon>Bacillota</taxon>
        <taxon>Clostridia</taxon>
        <taxon>Eubacteriales</taxon>
        <taxon>Desulfallaceae</taxon>
        <taxon>Desulfoscipio</taxon>
    </lineage>
</organism>
<dbReference type="EMBL" id="CP003273">
    <property type="protein sequence ID" value="AGL01089.1"/>
    <property type="molecule type" value="Genomic_DNA"/>
</dbReference>
<gene>
    <name evidence="1" type="ORF">Desgi_1610</name>
</gene>
<accession>R4KET2</accession>
<dbReference type="OrthoDB" id="1808603at2"/>
<evidence type="ECO:0000313" key="1">
    <source>
        <dbReference type="EMBL" id="AGL01089.1"/>
    </source>
</evidence>
<proteinExistence type="predicted"/>
<dbReference type="STRING" id="767817.Desgi_1610"/>
<dbReference type="eggNOG" id="ENOG502ZQTM">
    <property type="taxonomic scope" value="Bacteria"/>
</dbReference>
<reference evidence="1 2" key="1">
    <citation type="submission" date="2012-01" db="EMBL/GenBank/DDBJ databases">
        <title>Complete sequence of Desulfotomaculum gibsoniae DSM 7213.</title>
        <authorList>
            <consortium name="US DOE Joint Genome Institute"/>
            <person name="Lucas S."/>
            <person name="Han J."/>
            <person name="Lapidus A."/>
            <person name="Cheng J.-F."/>
            <person name="Goodwin L."/>
            <person name="Pitluck S."/>
            <person name="Peters L."/>
            <person name="Ovchinnikova G."/>
            <person name="Teshima H."/>
            <person name="Detter J.C."/>
            <person name="Han C."/>
            <person name="Tapia R."/>
            <person name="Land M."/>
            <person name="Hauser L."/>
            <person name="Kyrpides N."/>
            <person name="Ivanova N."/>
            <person name="Pagani I."/>
            <person name="Parshina S."/>
            <person name="Plugge C."/>
            <person name="Muyzer G."/>
            <person name="Kuever J."/>
            <person name="Ivanova A."/>
            <person name="Nazina T."/>
            <person name="Klenk H.-P."/>
            <person name="Brambilla E."/>
            <person name="Spring S."/>
            <person name="Stams A.F."/>
            <person name="Woyke T."/>
        </authorList>
    </citation>
    <scope>NUCLEOTIDE SEQUENCE [LARGE SCALE GENOMIC DNA]</scope>
    <source>
        <strain evidence="1 2">DSM 7213</strain>
    </source>
</reference>
<evidence type="ECO:0000313" key="2">
    <source>
        <dbReference type="Proteomes" id="UP000013520"/>
    </source>
</evidence>
<sequence length="141" mass="16408">MKDKLADFLVLFRRGEVTGIHNEREVELKEICNSLGGLDCKVFDPYMVYSNLADNGLLVRVETKNLDGSWSILFYYPVEKNKNNVRRKIINFILDEARYDYKLLKNGYAVVTNNNGNLKLACIRKSLKNTIKRKRKFLNKA</sequence>
<dbReference type="KEGG" id="dgi:Desgi_1610"/>
<dbReference type="AlphaFoldDB" id="R4KET2"/>
<name>R4KET2_9FIRM</name>
<keyword evidence="2" id="KW-1185">Reference proteome</keyword>